<reference evidence="1" key="2">
    <citation type="submission" date="2023-05" db="EMBL/GenBank/DDBJ databases">
        <authorList>
            <person name="Schelkunov M.I."/>
        </authorList>
    </citation>
    <scope>NUCLEOTIDE SEQUENCE</scope>
    <source>
        <strain evidence="1">Hsosn_3</strain>
        <tissue evidence="1">Leaf</tissue>
    </source>
</reference>
<dbReference type="Proteomes" id="UP001237642">
    <property type="component" value="Unassembled WGS sequence"/>
</dbReference>
<keyword evidence="2" id="KW-1185">Reference proteome</keyword>
<accession>A0AAD8JDU9</accession>
<sequence>MELQLEKINLSCRLCHKIQLLSSMWQGMVRPSSWLLKKHGNVSDTLMLWSIMLALEDHGWCPSALDYTWSKQFKRDASLTFLLQLNVAARTVPLKAFLTCDPALTSLVRYLIKRAELATEIVWMIFDKRIQQTKAM</sequence>
<protein>
    <submittedName>
        <fullName evidence="1">Uncharacterized protein</fullName>
    </submittedName>
</protein>
<gene>
    <name evidence="1" type="ORF">POM88_000883</name>
</gene>
<reference evidence="1" key="1">
    <citation type="submission" date="2023-02" db="EMBL/GenBank/DDBJ databases">
        <title>Genome of toxic invasive species Heracleum sosnowskyi carries increased number of genes despite the absence of recent whole-genome duplications.</title>
        <authorList>
            <person name="Schelkunov M."/>
            <person name="Shtratnikova V."/>
            <person name="Makarenko M."/>
            <person name="Klepikova A."/>
            <person name="Omelchenko D."/>
            <person name="Novikova G."/>
            <person name="Obukhova E."/>
            <person name="Bogdanov V."/>
            <person name="Penin A."/>
            <person name="Logacheva M."/>
        </authorList>
    </citation>
    <scope>NUCLEOTIDE SEQUENCE</scope>
    <source>
        <strain evidence="1">Hsosn_3</strain>
        <tissue evidence="1">Leaf</tissue>
    </source>
</reference>
<evidence type="ECO:0000313" key="1">
    <source>
        <dbReference type="EMBL" id="KAK1401278.1"/>
    </source>
</evidence>
<proteinExistence type="predicted"/>
<dbReference type="EMBL" id="JAUIZM010000001">
    <property type="protein sequence ID" value="KAK1401278.1"/>
    <property type="molecule type" value="Genomic_DNA"/>
</dbReference>
<name>A0AAD8JDU9_9APIA</name>
<organism evidence="1 2">
    <name type="scientific">Heracleum sosnowskyi</name>
    <dbReference type="NCBI Taxonomy" id="360622"/>
    <lineage>
        <taxon>Eukaryota</taxon>
        <taxon>Viridiplantae</taxon>
        <taxon>Streptophyta</taxon>
        <taxon>Embryophyta</taxon>
        <taxon>Tracheophyta</taxon>
        <taxon>Spermatophyta</taxon>
        <taxon>Magnoliopsida</taxon>
        <taxon>eudicotyledons</taxon>
        <taxon>Gunneridae</taxon>
        <taxon>Pentapetalae</taxon>
        <taxon>asterids</taxon>
        <taxon>campanulids</taxon>
        <taxon>Apiales</taxon>
        <taxon>Apiaceae</taxon>
        <taxon>Apioideae</taxon>
        <taxon>apioid superclade</taxon>
        <taxon>Tordylieae</taxon>
        <taxon>Tordyliinae</taxon>
        <taxon>Heracleum</taxon>
    </lineage>
</organism>
<evidence type="ECO:0000313" key="2">
    <source>
        <dbReference type="Proteomes" id="UP001237642"/>
    </source>
</evidence>
<comment type="caution">
    <text evidence="1">The sequence shown here is derived from an EMBL/GenBank/DDBJ whole genome shotgun (WGS) entry which is preliminary data.</text>
</comment>
<dbReference type="AlphaFoldDB" id="A0AAD8JDU9"/>